<name>A0A1A8T833_9GAMM</name>
<dbReference type="EMBL" id="FLOB01000002">
    <property type="protein sequence ID" value="SBS28486.1"/>
    <property type="molecule type" value="Genomic_DNA"/>
</dbReference>
<protein>
    <submittedName>
        <fullName evidence="2">Uncharacterized protein</fullName>
    </submittedName>
</protein>
<proteinExistence type="predicted"/>
<gene>
    <name evidence="2" type="ORF">MSP8886_01194</name>
</gene>
<reference evidence="2 3" key="1">
    <citation type="submission" date="2016-06" db="EMBL/GenBank/DDBJ databases">
        <authorList>
            <person name="Kjaerup R.B."/>
            <person name="Dalgaard T.S."/>
            <person name="Juul-Madsen H.R."/>
        </authorList>
    </citation>
    <scope>NUCLEOTIDE SEQUENCE [LARGE SCALE GENOMIC DNA]</scope>
    <source>
        <strain evidence="2 3">CECT 8886</strain>
    </source>
</reference>
<keyword evidence="3" id="KW-1185">Reference proteome</keyword>
<organism evidence="2 3">
    <name type="scientific">Marinomonas spartinae</name>
    <dbReference type="NCBI Taxonomy" id="1792290"/>
    <lineage>
        <taxon>Bacteria</taxon>
        <taxon>Pseudomonadati</taxon>
        <taxon>Pseudomonadota</taxon>
        <taxon>Gammaproteobacteria</taxon>
        <taxon>Oceanospirillales</taxon>
        <taxon>Oceanospirillaceae</taxon>
        <taxon>Marinomonas</taxon>
    </lineage>
</organism>
<evidence type="ECO:0000256" key="1">
    <source>
        <dbReference type="SAM" id="MobiDB-lite"/>
    </source>
</evidence>
<sequence length="43" mass="4704">MVTIMSKGQDSKKNAKKKPLLTAKEKKAAKNTKKNETSILGSK</sequence>
<dbReference type="AlphaFoldDB" id="A0A1A8T833"/>
<accession>A0A1A8T833</accession>
<feature type="region of interest" description="Disordered" evidence="1">
    <location>
        <begin position="1"/>
        <end position="43"/>
    </location>
</feature>
<dbReference type="Proteomes" id="UP000092544">
    <property type="component" value="Unassembled WGS sequence"/>
</dbReference>
<evidence type="ECO:0000313" key="3">
    <source>
        <dbReference type="Proteomes" id="UP000092544"/>
    </source>
</evidence>
<feature type="compositionally biased region" description="Basic and acidic residues" evidence="1">
    <location>
        <begin position="23"/>
        <end position="36"/>
    </location>
</feature>
<evidence type="ECO:0000313" key="2">
    <source>
        <dbReference type="EMBL" id="SBS28486.1"/>
    </source>
</evidence>